<dbReference type="InterPro" id="IPR001173">
    <property type="entry name" value="Glyco_trans_2-like"/>
</dbReference>
<dbReference type="CDD" id="cd00761">
    <property type="entry name" value="Glyco_tranf_GTA_type"/>
    <property type="match status" value="1"/>
</dbReference>
<dbReference type="AlphaFoldDB" id="A0A1T5I1Y7"/>
<evidence type="ECO:0000313" key="2">
    <source>
        <dbReference type="EMBL" id="SKC33051.1"/>
    </source>
</evidence>
<accession>A0A1T5I1Y7</accession>
<evidence type="ECO:0000259" key="1">
    <source>
        <dbReference type="Pfam" id="PF00535"/>
    </source>
</evidence>
<dbReference type="RefSeq" id="WP_080158023.1">
    <property type="nucleotide sequence ID" value="NZ_FUZI01000004.1"/>
</dbReference>
<dbReference type="GO" id="GO:0016757">
    <property type="term" value="F:glycosyltransferase activity"/>
    <property type="evidence" value="ECO:0007669"/>
    <property type="project" value="UniProtKB-KW"/>
</dbReference>
<dbReference type="EMBL" id="FUZI01000004">
    <property type="protein sequence ID" value="SKC33051.1"/>
    <property type="molecule type" value="Genomic_DNA"/>
</dbReference>
<gene>
    <name evidence="2" type="primary">wfgD</name>
    <name evidence="2" type="ORF">CZ809_02580</name>
</gene>
<dbReference type="PANTHER" id="PTHR43685">
    <property type="entry name" value="GLYCOSYLTRANSFERASE"/>
    <property type="match status" value="1"/>
</dbReference>
<reference evidence="2 3" key="1">
    <citation type="submission" date="2017-02" db="EMBL/GenBank/DDBJ databases">
        <authorList>
            <person name="Peterson S.W."/>
        </authorList>
    </citation>
    <scope>NUCLEOTIDE SEQUENCE [LARGE SCALE GENOMIC DNA]</scope>
    <source>
        <strain evidence="3">type strain: NCCB 100098</strain>
    </source>
</reference>
<proteinExistence type="predicted"/>
<organism evidence="2 3">
    <name type="scientific">Photobacterium piscicola</name>
    <dbReference type="NCBI Taxonomy" id="1378299"/>
    <lineage>
        <taxon>Bacteria</taxon>
        <taxon>Pseudomonadati</taxon>
        <taxon>Pseudomonadota</taxon>
        <taxon>Gammaproteobacteria</taxon>
        <taxon>Vibrionales</taxon>
        <taxon>Vibrionaceae</taxon>
        <taxon>Photobacterium</taxon>
    </lineage>
</organism>
<dbReference type="InterPro" id="IPR029044">
    <property type="entry name" value="Nucleotide-diphossugar_trans"/>
</dbReference>
<dbReference type="Pfam" id="PF00535">
    <property type="entry name" value="Glycos_transf_2"/>
    <property type="match status" value="1"/>
</dbReference>
<feature type="domain" description="Glycosyltransferase 2-like" evidence="1">
    <location>
        <begin position="4"/>
        <end position="166"/>
    </location>
</feature>
<dbReference type="OrthoDB" id="9801954at2"/>
<dbReference type="SUPFAM" id="SSF53448">
    <property type="entry name" value="Nucleotide-diphospho-sugar transferases"/>
    <property type="match status" value="1"/>
</dbReference>
<evidence type="ECO:0000313" key="3">
    <source>
        <dbReference type="Proteomes" id="UP000189966"/>
    </source>
</evidence>
<dbReference type="InterPro" id="IPR050834">
    <property type="entry name" value="Glycosyltransf_2"/>
</dbReference>
<dbReference type="EC" id="2.4.1.305" evidence="2"/>
<keyword evidence="2" id="KW-0808">Transferase</keyword>
<protein>
    <submittedName>
        <fullName evidence="2">UDP-Glc:alpha-D-GlcNAc-diphosphoundecaprenol beta-1,3-glucosyltransferase WfgD</fullName>
        <ecNumber evidence="2">2.4.1.305</ecNumber>
    </submittedName>
</protein>
<name>A0A1T5I1Y7_9GAMM</name>
<dbReference type="Proteomes" id="UP000189966">
    <property type="component" value="Unassembled WGS sequence"/>
</dbReference>
<sequence>MLISIIIPTCLRSECELIRAIDSVLWNGYDNIEIIVVNDNRTNSFDDFCFLISRYSSASIKFLYNTGEKGAASARNYAVNYSSGELITFLDDDDFILPGRLEQMYLAFIELESKGIHLISTGRVYQYENYSQLEIVGRQLFGKINLKDIYIHNDIDIGFMVRKSFFLELNGFDQSYKNLEDWDFIIRALKLGGAYKLKSFSYIVKNDISNNRVSNNDYIGLEKILNNYSSEFGLVWKEKIEIQIARSMNKYGLRKAIRATFVCRSLYPIINYLGYIKNAIISK</sequence>
<dbReference type="PANTHER" id="PTHR43685:SF2">
    <property type="entry name" value="GLYCOSYLTRANSFERASE 2-LIKE DOMAIN-CONTAINING PROTEIN"/>
    <property type="match status" value="1"/>
</dbReference>
<dbReference type="Gene3D" id="3.90.550.10">
    <property type="entry name" value="Spore Coat Polysaccharide Biosynthesis Protein SpsA, Chain A"/>
    <property type="match status" value="1"/>
</dbReference>
<keyword evidence="2" id="KW-0328">Glycosyltransferase</keyword>